<dbReference type="Pfam" id="PF18427">
    <property type="entry name" value="DDR_swiveling"/>
    <property type="match status" value="1"/>
</dbReference>
<dbReference type="SUPFAM" id="SSF53067">
    <property type="entry name" value="Actin-like ATPase domain"/>
    <property type="match status" value="2"/>
</dbReference>
<keyword evidence="2" id="KW-0067">ATP-binding</keyword>
<protein>
    <submittedName>
        <fullName evidence="5">Propanediol dehydratase reactivase alpha subunit PduG</fullName>
    </submittedName>
</protein>
<dbReference type="Gene3D" id="2.40.50.140">
    <property type="entry name" value="Nucleic acid-binding proteins"/>
    <property type="match status" value="1"/>
</dbReference>
<organism evidence="5">
    <name type="scientific">Salmonella enterica</name>
    <name type="common">Salmonella choleraesuis</name>
    <dbReference type="NCBI Taxonomy" id="28901"/>
    <lineage>
        <taxon>Bacteria</taxon>
        <taxon>Pseudomonadati</taxon>
        <taxon>Pseudomonadota</taxon>
        <taxon>Gammaproteobacteria</taxon>
        <taxon>Enterobacterales</taxon>
        <taxon>Enterobacteriaceae</taxon>
        <taxon>Salmonella</taxon>
    </lineage>
</organism>
<feature type="binding site" evidence="2">
    <location>
        <begin position="11"/>
        <end position="13"/>
    </location>
    <ligand>
        <name>ATP</name>
        <dbReference type="ChEBI" id="CHEBI:30616"/>
    </ligand>
</feature>
<comment type="caution">
    <text evidence="5">The sequence shown here is derived from an EMBL/GenBank/DDBJ whole genome shotgun (WGS) entry which is preliminary data.</text>
</comment>
<dbReference type="EMBL" id="DAAVFK010000002">
    <property type="protein sequence ID" value="HAF4607577.1"/>
    <property type="molecule type" value="Genomic_DNA"/>
</dbReference>
<dbReference type="Gene3D" id="3.50.30.70">
    <property type="entry name" value="Swiveling domain of dehydratase reactivase alpha subunit"/>
    <property type="match status" value="1"/>
</dbReference>
<accession>A0A747M579</accession>
<feature type="binding site" evidence="1">
    <location>
        <position position="105"/>
    </location>
    <ligand>
        <name>Mg(2+)</name>
        <dbReference type="ChEBI" id="CHEBI:18420"/>
    </ligand>
</feature>
<evidence type="ECO:0000259" key="4">
    <source>
        <dbReference type="Pfam" id="PF18427"/>
    </source>
</evidence>
<sequence>MRYIAGIDIGNSSTEVALARQDETGALTITHSALAETTGIKGTLRNVFGIQEALALVAKRAGINVSDISLIRINEATPVIGDVAMETITETIITESTMIGHNPKTPGGAGLGVGITITPEELLTRPADSSYILVVSSAFDFADIANVINASMRAGYQITGVILQRDDGVLVSNRLEKSLPIVDEVLYIDRIPLGMLAAIEVAVPGKVIETLSNPYGIATVFNLNADETKNIVPMARALIGNRSAVVVKTPSGDVKARAIPAGNLELQAQGRTVRVDVAAGAEAIMKAVDGCGKLDNVTGEAGTNIGGMLEHVRQTMAELTNKPSSEIFIQDILAVDTSVPVSVTGGLAGEFSLEQAVGIASMVKSDRLQMAMIAREIEQKLNIDVQIGGAEAEAAILGALTTPGTTRPLAILDLGAGSTDASIINPKGEIIATHLAGAGDMVTMIIARELGLEDRYLAEEIKKYPLAKVESLFHLRHEDGSVQFFPTPLPPAVFARVCVVKPDELVPLPGDLALEKVRAIRRSAKERVFVTNALRALRQVSPTGNIRDIPFVVLVGGSSLDFEVPQLVTDALAHYRLVAGRGNIRGSEGPRNAVATGLILSWHKEFAHGQ</sequence>
<dbReference type="GO" id="GO:0046872">
    <property type="term" value="F:metal ion binding"/>
    <property type="evidence" value="ECO:0007669"/>
    <property type="project" value="UniProtKB-KW"/>
</dbReference>
<feature type="binding site" evidence="2">
    <location>
        <begin position="557"/>
        <end position="558"/>
    </location>
    <ligand>
        <name>ATP</name>
        <dbReference type="ChEBI" id="CHEBI:30616"/>
    </ligand>
</feature>
<reference evidence="5" key="1">
    <citation type="journal article" date="2018" name="Genome Biol.">
        <title>SKESA: strategic k-mer extension for scrupulous assemblies.</title>
        <authorList>
            <person name="Souvorov A."/>
            <person name="Agarwala R."/>
            <person name="Lipman D.J."/>
        </authorList>
    </citation>
    <scope>NUCLEOTIDE SEQUENCE</scope>
    <source>
        <strain evidence="5">MA.SM-DU-2008-04-010885</strain>
    </source>
</reference>
<dbReference type="InterPro" id="IPR028975">
    <property type="entry name" value="DDRA_swiveling_dom_sf"/>
</dbReference>
<dbReference type="NCBIfam" id="TIGR04491">
    <property type="entry name" value="reactive_PduG"/>
    <property type="match status" value="1"/>
</dbReference>
<dbReference type="InterPro" id="IPR030994">
    <property type="entry name" value="DDR_dom"/>
</dbReference>
<feature type="binding site" evidence="1">
    <location>
        <position position="183"/>
    </location>
    <ligand>
        <name>Mg(2+)</name>
        <dbReference type="ChEBI" id="CHEBI:18420"/>
    </ligand>
</feature>
<feature type="binding site" evidence="1">
    <location>
        <position position="166"/>
    </location>
    <ligand>
        <name>Mg(2+)</name>
        <dbReference type="ChEBI" id="CHEBI:18420"/>
    </ligand>
</feature>
<dbReference type="InterPro" id="IPR012340">
    <property type="entry name" value="NA-bd_OB-fold"/>
</dbReference>
<dbReference type="GO" id="GO:0005524">
    <property type="term" value="F:ATP binding"/>
    <property type="evidence" value="ECO:0007669"/>
    <property type="project" value="UniProtKB-KW"/>
</dbReference>
<dbReference type="InterPro" id="IPR040916">
    <property type="entry name" value="DDR_swiveling"/>
</dbReference>
<feature type="binding site" evidence="2">
    <location>
        <begin position="459"/>
        <end position="462"/>
    </location>
    <ligand>
        <name>ATP</name>
        <dbReference type="ChEBI" id="CHEBI:30616"/>
    </ligand>
</feature>
<keyword evidence="2" id="KW-0547">Nucleotide-binding</keyword>
<dbReference type="Pfam" id="PF08841">
    <property type="entry name" value="DDR"/>
    <property type="match status" value="1"/>
</dbReference>
<dbReference type="PIRSF" id="PIRSF011502">
    <property type="entry name" value="DdrA_PduG"/>
    <property type="match status" value="1"/>
</dbReference>
<name>A0A747M579_SALER</name>
<evidence type="ECO:0000256" key="1">
    <source>
        <dbReference type="PIRSR" id="PIRSR011502-1"/>
    </source>
</evidence>
<evidence type="ECO:0000313" key="5">
    <source>
        <dbReference type="EMBL" id="HAF4607577.1"/>
    </source>
</evidence>
<keyword evidence="1" id="KW-0460">Magnesium</keyword>
<evidence type="ECO:0000256" key="2">
    <source>
        <dbReference type="PIRSR" id="PIRSR011502-2"/>
    </source>
</evidence>
<feature type="domain" description="Diol dehydratase reactivase ATPase-like" evidence="3">
    <location>
        <begin position="275"/>
        <end position="602"/>
    </location>
</feature>
<keyword evidence="1" id="KW-0479">Metal-binding</keyword>
<dbReference type="InterPro" id="IPR043129">
    <property type="entry name" value="ATPase_NBD"/>
</dbReference>
<dbReference type="AlphaFoldDB" id="A0A747M579"/>
<dbReference type="SUPFAM" id="SSF82317">
    <property type="entry name" value="Swiveling domain of dehydratase reactivase alpha subunit"/>
    <property type="match status" value="1"/>
</dbReference>
<proteinExistence type="predicted"/>
<dbReference type="InterPro" id="IPR009191">
    <property type="entry name" value="DDRA"/>
</dbReference>
<dbReference type="Gene3D" id="3.90.470.30">
    <property type="match status" value="1"/>
</dbReference>
<feature type="domain" description="DD-reactivating factor swiveling" evidence="4">
    <location>
        <begin position="93"/>
        <end position="254"/>
    </location>
</feature>
<reference evidence="5" key="2">
    <citation type="submission" date="2020-02" db="EMBL/GenBank/DDBJ databases">
        <authorList>
            <consortium name="NCBI Pathogen Detection Project"/>
        </authorList>
    </citation>
    <scope>NUCLEOTIDE SEQUENCE</scope>
    <source>
        <strain evidence="5">MA.SM-DU-2008-04-010885</strain>
    </source>
</reference>
<feature type="binding site" evidence="2">
    <location>
        <position position="591"/>
    </location>
    <ligand>
        <name>ATP</name>
        <dbReference type="ChEBI" id="CHEBI:30616"/>
    </ligand>
</feature>
<dbReference type="Gene3D" id="3.30.420.40">
    <property type="match status" value="2"/>
</dbReference>
<gene>
    <name evidence="5" type="primary">pduG</name>
    <name evidence="5" type="ORF">G8L84_001265</name>
</gene>
<evidence type="ECO:0000259" key="3">
    <source>
        <dbReference type="Pfam" id="PF08841"/>
    </source>
</evidence>